<keyword evidence="2" id="KW-1185">Reference proteome</keyword>
<comment type="caution">
    <text evidence="1">The sequence shown here is derived from an EMBL/GenBank/DDBJ whole genome shotgun (WGS) entry which is preliminary data.</text>
</comment>
<accession>A0A4R9M736</accession>
<dbReference type="InterPro" id="IPR003329">
    <property type="entry name" value="Cytidylyl_trans"/>
</dbReference>
<dbReference type="Proteomes" id="UP000298058">
    <property type="component" value="Unassembled WGS sequence"/>
</dbReference>
<dbReference type="AlphaFoldDB" id="A0A4R9M736"/>
<dbReference type="InterPro" id="IPR029044">
    <property type="entry name" value="Nucleotide-diphossugar_trans"/>
</dbReference>
<dbReference type="PANTHER" id="PTHR42866:SF1">
    <property type="entry name" value="SPORE COAT POLYSACCHARIDE BIOSYNTHESIS PROTEIN SPSF"/>
    <property type="match status" value="1"/>
</dbReference>
<organism evidence="1 2">
    <name type="scientific">Leptospira idonii</name>
    <dbReference type="NCBI Taxonomy" id="1193500"/>
    <lineage>
        <taxon>Bacteria</taxon>
        <taxon>Pseudomonadati</taxon>
        <taxon>Spirochaetota</taxon>
        <taxon>Spirochaetia</taxon>
        <taxon>Leptospirales</taxon>
        <taxon>Leptospiraceae</taxon>
        <taxon>Leptospira</taxon>
    </lineage>
</organism>
<name>A0A4R9M736_9LEPT</name>
<protein>
    <submittedName>
        <fullName evidence="1">Spore coat biosynthesis protein F</fullName>
    </submittedName>
</protein>
<evidence type="ECO:0000313" key="2">
    <source>
        <dbReference type="Proteomes" id="UP000298058"/>
    </source>
</evidence>
<evidence type="ECO:0000313" key="1">
    <source>
        <dbReference type="EMBL" id="TGN20458.1"/>
    </source>
</evidence>
<dbReference type="OrthoDB" id="9815559at2"/>
<dbReference type="RefSeq" id="WP_135759322.1">
    <property type="nucleotide sequence ID" value="NZ_RQHW01000013.1"/>
</dbReference>
<dbReference type="Pfam" id="PF02348">
    <property type="entry name" value="CTP_transf_3"/>
    <property type="match status" value="1"/>
</dbReference>
<dbReference type="GO" id="GO:0005829">
    <property type="term" value="C:cytosol"/>
    <property type="evidence" value="ECO:0007669"/>
    <property type="project" value="TreeGrafter"/>
</dbReference>
<dbReference type="EMBL" id="RQHW01000013">
    <property type="protein sequence ID" value="TGN20458.1"/>
    <property type="molecule type" value="Genomic_DNA"/>
</dbReference>
<dbReference type="PANTHER" id="PTHR42866">
    <property type="entry name" value="3-DEOXY-MANNO-OCTULOSONATE CYTIDYLYLTRANSFERASE"/>
    <property type="match status" value="1"/>
</dbReference>
<dbReference type="Gene3D" id="3.90.550.10">
    <property type="entry name" value="Spore Coat Polysaccharide Biosynthesis Protein SpsA, Chain A"/>
    <property type="match status" value="1"/>
</dbReference>
<sequence length="525" mass="61120">MNGTPSTPKPFAFIQARFGSTRLPGKILDTIPKESETTLLDHIHKRISCVLPSEQIVFLIPEKDEVLISFLEKRKYIYFTGSEDDVRERYRLAAEKFGAKDIIRLTGDNPFIDIVSIELLWEAMFYLKNRMYCLSISGLPLGMGVECFSYEALVSKWDEKTETKYKEHVSLHIKEDLNRYSVFRLSAPHLTEEERGLSTQIRMTMDETLDRELLLKVWNLLGKQNPFFGAKEVIRLYEENQDLFSLNQPVKQVTFSLPKKEFSGKEIGVLYGEPKRLGSGHFERCKSLSIELQMNGFNVSLAPHLENETFESKDAYIIDAREARTPKDKPFFTIDHLDFSPHQQNSCLFLMHPRWPETILPFYSSPLLSSFRNRNSKQGQWMIYAGSLSKEESFSLDEYVTNVLAPHWKIDSILRIGGAKPEKQNIRFHERLTKWEYYSALSESEGFISYFGQSMMEALYLEKKLAIFGMTEIHKELGEFFERQTKVPYLGEPENWIQTQKEPSSEKHNLIRNAQNKILQWLHSI</sequence>
<reference evidence="1" key="1">
    <citation type="journal article" date="2019" name="PLoS Negl. Trop. Dis.">
        <title>Revisiting the worldwide diversity of Leptospira species in the environment.</title>
        <authorList>
            <person name="Vincent A.T."/>
            <person name="Schiettekatte O."/>
            <person name="Bourhy P."/>
            <person name="Veyrier F.J."/>
            <person name="Picardeau M."/>
        </authorList>
    </citation>
    <scope>NUCLEOTIDE SEQUENCE [LARGE SCALE GENOMIC DNA]</scope>
    <source>
        <strain evidence="1">201300427</strain>
    </source>
</reference>
<proteinExistence type="predicted"/>
<gene>
    <name evidence="1" type="ORF">EHS15_04425</name>
</gene>
<dbReference type="SUPFAM" id="SSF53448">
    <property type="entry name" value="Nucleotide-diphospho-sugar transferases"/>
    <property type="match status" value="1"/>
</dbReference>